<dbReference type="AlphaFoldDB" id="A0A6C2UAI0"/>
<dbReference type="GO" id="GO:0006313">
    <property type="term" value="P:DNA transposition"/>
    <property type="evidence" value="ECO:0007669"/>
    <property type="project" value="InterPro"/>
</dbReference>
<gene>
    <name evidence="2" type="ORF">PDESU_05491</name>
</gene>
<accession>A0A6C2UAI0</accession>
<evidence type="ECO:0000313" key="3">
    <source>
        <dbReference type="Proteomes" id="UP000366872"/>
    </source>
</evidence>
<protein>
    <recommendedName>
        <fullName evidence="1">Transposase IS110-like N-terminal domain-containing protein</fullName>
    </recommendedName>
</protein>
<organism evidence="2 3">
    <name type="scientific">Pontiella desulfatans</name>
    <dbReference type="NCBI Taxonomy" id="2750659"/>
    <lineage>
        <taxon>Bacteria</taxon>
        <taxon>Pseudomonadati</taxon>
        <taxon>Kiritimatiellota</taxon>
        <taxon>Kiritimatiellia</taxon>
        <taxon>Kiritimatiellales</taxon>
        <taxon>Pontiellaceae</taxon>
        <taxon>Pontiella</taxon>
    </lineage>
</organism>
<dbReference type="GO" id="GO:0004803">
    <property type="term" value="F:transposase activity"/>
    <property type="evidence" value="ECO:0007669"/>
    <property type="project" value="InterPro"/>
</dbReference>
<dbReference type="EMBL" id="CAAHFG010000004">
    <property type="protein sequence ID" value="VGO16899.1"/>
    <property type="molecule type" value="Genomic_DNA"/>
</dbReference>
<dbReference type="RefSeq" id="WP_222847335.1">
    <property type="nucleotide sequence ID" value="NZ_CAAHFG010000004.1"/>
</dbReference>
<dbReference type="Proteomes" id="UP000366872">
    <property type="component" value="Unassembled WGS sequence"/>
</dbReference>
<feature type="domain" description="Transposase IS110-like N-terminal" evidence="1">
    <location>
        <begin position="7"/>
        <end position="60"/>
    </location>
</feature>
<evidence type="ECO:0000313" key="2">
    <source>
        <dbReference type="EMBL" id="VGO16899.1"/>
    </source>
</evidence>
<dbReference type="InterPro" id="IPR002525">
    <property type="entry name" value="Transp_IS110-like_N"/>
</dbReference>
<name>A0A6C2UAI0_PONDE</name>
<sequence>MKERNTIGIDMGDRKHCICILDHEGQVISRNTVGNTASAIRKAFKRQAPALIVIEAGTHSAMGKP</sequence>
<proteinExistence type="predicted"/>
<evidence type="ECO:0000259" key="1">
    <source>
        <dbReference type="Pfam" id="PF01548"/>
    </source>
</evidence>
<dbReference type="Pfam" id="PF01548">
    <property type="entry name" value="DEDD_Tnp_IS110"/>
    <property type="match status" value="1"/>
</dbReference>
<keyword evidence="3" id="KW-1185">Reference proteome</keyword>
<reference evidence="2 3" key="1">
    <citation type="submission" date="2019-04" db="EMBL/GenBank/DDBJ databases">
        <authorList>
            <person name="Van Vliet M D."/>
        </authorList>
    </citation>
    <scope>NUCLEOTIDE SEQUENCE [LARGE SCALE GENOMIC DNA]</scope>
    <source>
        <strain evidence="2 3">F1</strain>
    </source>
</reference>
<dbReference type="GO" id="GO:0003677">
    <property type="term" value="F:DNA binding"/>
    <property type="evidence" value="ECO:0007669"/>
    <property type="project" value="InterPro"/>
</dbReference>